<feature type="transmembrane region" description="Helical" evidence="1">
    <location>
        <begin position="33"/>
        <end position="55"/>
    </location>
</feature>
<organism evidence="2 3">
    <name type="scientific">Salinibacillus kushneri</name>
    <dbReference type="NCBI Taxonomy" id="237682"/>
    <lineage>
        <taxon>Bacteria</taxon>
        <taxon>Bacillati</taxon>
        <taxon>Bacillota</taxon>
        <taxon>Bacilli</taxon>
        <taxon>Bacillales</taxon>
        <taxon>Bacillaceae</taxon>
        <taxon>Salinibacillus</taxon>
    </lineage>
</organism>
<dbReference type="Proteomes" id="UP000199095">
    <property type="component" value="Unassembled WGS sequence"/>
</dbReference>
<proteinExistence type="predicted"/>
<keyword evidence="1" id="KW-0472">Membrane</keyword>
<name>A0A1I0GRY1_9BACI</name>
<evidence type="ECO:0000313" key="2">
    <source>
        <dbReference type="EMBL" id="SET74116.1"/>
    </source>
</evidence>
<accession>A0A1I0GRY1</accession>
<gene>
    <name evidence="2" type="ORF">SAMN05421676_107147</name>
</gene>
<reference evidence="3" key="1">
    <citation type="submission" date="2016-10" db="EMBL/GenBank/DDBJ databases">
        <authorList>
            <person name="Varghese N."/>
            <person name="Submissions S."/>
        </authorList>
    </citation>
    <scope>NUCLEOTIDE SEQUENCE [LARGE SCALE GENOMIC DNA]</scope>
    <source>
        <strain evidence="3">CGMCC 1.3566</strain>
    </source>
</reference>
<dbReference type="AlphaFoldDB" id="A0A1I0GRY1"/>
<dbReference type="EMBL" id="FOHJ01000007">
    <property type="protein sequence ID" value="SET74116.1"/>
    <property type="molecule type" value="Genomic_DNA"/>
</dbReference>
<evidence type="ECO:0000313" key="3">
    <source>
        <dbReference type="Proteomes" id="UP000199095"/>
    </source>
</evidence>
<protein>
    <submittedName>
        <fullName evidence="2">Uncharacterized protein</fullName>
    </submittedName>
</protein>
<keyword evidence="1" id="KW-0812">Transmembrane</keyword>
<keyword evidence="3" id="KW-1185">Reference proteome</keyword>
<sequence>MDVQLKRLIDKAYEKFGLEQYELIRPFPYKNRLFSVVTLIFFICYVTYILNYVIYMLQLA</sequence>
<dbReference type="STRING" id="237682.SAMN05421676_107147"/>
<keyword evidence="1" id="KW-1133">Transmembrane helix</keyword>
<evidence type="ECO:0000256" key="1">
    <source>
        <dbReference type="SAM" id="Phobius"/>
    </source>
</evidence>